<dbReference type="STRING" id="393762.SAMN05660472_01393"/>
<feature type="domain" description="Polymerase/histidinol phosphatase N-terminal" evidence="1">
    <location>
        <begin position="4"/>
        <end position="70"/>
    </location>
</feature>
<dbReference type="Gene3D" id="1.10.150.650">
    <property type="match status" value="1"/>
</dbReference>
<evidence type="ECO:0000313" key="3">
    <source>
        <dbReference type="Proteomes" id="UP000198718"/>
    </source>
</evidence>
<gene>
    <name evidence="2" type="ORF">SAMN05660472_01393</name>
</gene>
<dbReference type="SUPFAM" id="SSF89550">
    <property type="entry name" value="PHP domain-like"/>
    <property type="match status" value="1"/>
</dbReference>
<sequence length="273" mass="30918">MRYIDMHTHTTASDGTFTPKEIIDYAIHKELAGIAITDHDTVDGVIQALDHAEGYKSFIVIAGIELSTEYLGEEIHILGYNIDYKYKKMLKKLTLIQNERVNRGMKIIQKLQHLDIMISYDEVLEISREGVMGRPHIAKVLVNKGYVKNIEMAFNKYLNKGCPAYVARYKLTPFEAIDLIKEANGFTTIAHPGLIKNETILKNILTKGVDGVEVYHPEHNSRDRNRFLSLAKKHNLFITGGSDFHSPPLQEGRHGDLGSEKISVEIVSKFLKI</sequence>
<dbReference type="SMART" id="SM00481">
    <property type="entry name" value="POLIIIAc"/>
    <property type="match status" value="1"/>
</dbReference>
<dbReference type="GO" id="GO:0035312">
    <property type="term" value="F:5'-3' DNA exonuclease activity"/>
    <property type="evidence" value="ECO:0007669"/>
    <property type="project" value="TreeGrafter"/>
</dbReference>
<dbReference type="AlphaFoldDB" id="A0A1G9C8B6"/>
<name>A0A1G9C8B6_9FIRM</name>
<dbReference type="InterPro" id="IPR004013">
    <property type="entry name" value="PHP_dom"/>
</dbReference>
<accession>A0A1G9C8B6</accession>
<dbReference type="RefSeq" id="WP_090552576.1">
    <property type="nucleotide sequence ID" value="NZ_FNFP01000002.1"/>
</dbReference>
<dbReference type="EMBL" id="FNFP01000002">
    <property type="protein sequence ID" value="SDK47853.1"/>
    <property type="molecule type" value="Genomic_DNA"/>
</dbReference>
<dbReference type="InterPro" id="IPR003141">
    <property type="entry name" value="Pol/His_phosphatase_N"/>
</dbReference>
<dbReference type="CDD" id="cd07438">
    <property type="entry name" value="PHP_HisPPase_AMP"/>
    <property type="match status" value="1"/>
</dbReference>
<dbReference type="OrthoDB" id="9791620at2"/>
<evidence type="ECO:0000259" key="1">
    <source>
        <dbReference type="SMART" id="SM00481"/>
    </source>
</evidence>
<evidence type="ECO:0000313" key="2">
    <source>
        <dbReference type="EMBL" id="SDK47853.1"/>
    </source>
</evidence>
<organism evidence="2 3">
    <name type="scientific">Natronincola ferrireducens</name>
    <dbReference type="NCBI Taxonomy" id="393762"/>
    <lineage>
        <taxon>Bacteria</taxon>
        <taxon>Bacillati</taxon>
        <taxon>Bacillota</taxon>
        <taxon>Clostridia</taxon>
        <taxon>Peptostreptococcales</taxon>
        <taxon>Natronincolaceae</taxon>
        <taxon>Natronincola</taxon>
    </lineage>
</organism>
<dbReference type="Proteomes" id="UP000198718">
    <property type="component" value="Unassembled WGS sequence"/>
</dbReference>
<dbReference type="PANTHER" id="PTHR42924">
    <property type="entry name" value="EXONUCLEASE"/>
    <property type="match status" value="1"/>
</dbReference>
<keyword evidence="3" id="KW-1185">Reference proteome</keyword>
<dbReference type="InterPro" id="IPR016195">
    <property type="entry name" value="Pol/histidinol_Pase-like"/>
</dbReference>
<reference evidence="2 3" key="1">
    <citation type="submission" date="2016-10" db="EMBL/GenBank/DDBJ databases">
        <authorList>
            <person name="de Groot N.N."/>
        </authorList>
    </citation>
    <scope>NUCLEOTIDE SEQUENCE [LARGE SCALE GENOMIC DNA]</scope>
    <source>
        <strain evidence="2 3">DSM 18346</strain>
    </source>
</reference>
<proteinExistence type="predicted"/>
<dbReference type="InterPro" id="IPR052018">
    <property type="entry name" value="PHP_domain"/>
</dbReference>
<dbReference type="PANTHER" id="PTHR42924:SF3">
    <property type="entry name" value="POLYMERASE_HISTIDINOL PHOSPHATASE N-TERMINAL DOMAIN-CONTAINING PROTEIN"/>
    <property type="match status" value="1"/>
</dbReference>
<dbReference type="GO" id="GO:0004534">
    <property type="term" value="F:5'-3' RNA exonuclease activity"/>
    <property type="evidence" value="ECO:0007669"/>
    <property type="project" value="TreeGrafter"/>
</dbReference>
<protein>
    <recommendedName>
        <fullName evidence="1">Polymerase/histidinol phosphatase N-terminal domain-containing protein</fullName>
    </recommendedName>
</protein>
<dbReference type="Pfam" id="PF02811">
    <property type="entry name" value="PHP"/>
    <property type="match status" value="1"/>
</dbReference>
<dbReference type="Gene3D" id="3.20.20.140">
    <property type="entry name" value="Metal-dependent hydrolases"/>
    <property type="match status" value="1"/>
</dbReference>